<comment type="caution">
    <text evidence="4">The sequence shown here is derived from an EMBL/GenBank/DDBJ whole genome shotgun (WGS) entry which is preliminary data.</text>
</comment>
<dbReference type="RefSeq" id="WP_130783142.1">
    <property type="nucleotide sequence ID" value="NZ_BIMR01000424.1"/>
</dbReference>
<evidence type="ECO:0000313" key="4">
    <source>
        <dbReference type="EMBL" id="GCE78448.1"/>
    </source>
</evidence>
<dbReference type="CDD" id="cd08545">
    <property type="entry name" value="YcnI_like"/>
    <property type="match status" value="1"/>
</dbReference>
<dbReference type="EMBL" id="BIMR01000424">
    <property type="protein sequence ID" value="GCE78448.1"/>
    <property type="molecule type" value="Genomic_DNA"/>
</dbReference>
<feature type="transmembrane region" description="Helical" evidence="2">
    <location>
        <begin position="250"/>
        <end position="271"/>
    </location>
</feature>
<proteinExistence type="predicted"/>
<dbReference type="OrthoDB" id="9810871at2"/>
<feature type="compositionally biased region" description="Low complexity" evidence="1">
    <location>
        <begin position="1"/>
        <end position="11"/>
    </location>
</feature>
<evidence type="ECO:0000256" key="2">
    <source>
        <dbReference type="SAM" id="Phobius"/>
    </source>
</evidence>
<keyword evidence="2" id="KW-0472">Membrane</keyword>
<reference evidence="4 5" key="1">
    <citation type="submission" date="2019-01" db="EMBL/GenBank/DDBJ databases">
        <title>Draft genome sequence of Cellulomonas takizawaensis strain TKZ-21.</title>
        <authorList>
            <person name="Yamamura H."/>
            <person name="Hayashi T."/>
            <person name="Hamada M."/>
            <person name="Serisawa Y."/>
            <person name="Matsuyama K."/>
            <person name="Nakagawa Y."/>
            <person name="Otoguro M."/>
            <person name="Yanagida F."/>
            <person name="Hayakawa M."/>
        </authorList>
    </citation>
    <scope>NUCLEOTIDE SEQUENCE [LARGE SCALE GENOMIC DNA]</scope>
    <source>
        <strain evidence="4 5">NBRC12680</strain>
    </source>
</reference>
<dbReference type="Proteomes" id="UP000289954">
    <property type="component" value="Unassembled WGS sequence"/>
</dbReference>
<keyword evidence="2" id="KW-1133">Transmembrane helix</keyword>
<feature type="region of interest" description="Disordered" evidence="1">
    <location>
        <begin position="216"/>
        <end position="241"/>
    </location>
</feature>
<dbReference type="Pfam" id="PF07987">
    <property type="entry name" value="DUF1775"/>
    <property type="match status" value="1"/>
</dbReference>
<accession>A0A402DWE9</accession>
<gene>
    <name evidence="4" type="ORF">CBZ_35040</name>
</gene>
<feature type="domain" description="YncI copper-binding" evidence="3">
    <location>
        <begin position="61"/>
        <end position="207"/>
    </location>
</feature>
<feature type="region of interest" description="Disordered" evidence="1">
    <location>
        <begin position="1"/>
        <end position="34"/>
    </location>
</feature>
<dbReference type="InterPro" id="IPR012533">
    <property type="entry name" value="YcnI-copper_dom"/>
</dbReference>
<sequence length="277" mass="27657">MPLHVPAAPSTAPVPAPVAPSGPSDAAARAPRRRRPAAGRLAAVAVLGSALALVPTTADAHVRVIPESTTAGGWTALTFRVPNESATATTQQVTVDLPVDTPLLHVSTKPVAGWTAVVETATLPAPVDNHGTTITEAPARITWTASPGAEIGDGQFQEFEVVAGPLPDAGVALVLPAHQAYSDGSVVDWDEVAEGDEEPEHPAPTFTTTVAPDAEEPAAADDASAAPVAAPADPATGSGAAGEPDTLARALGGAGLLLGLAALVVAVVTSVRRRTTA</sequence>
<dbReference type="AlphaFoldDB" id="A0A402DWE9"/>
<evidence type="ECO:0000256" key="1">
    <source>
        <dbReference type="SAM" id="MobiDB-lite"/>
    </source>
</evidence>
<feature type="compositionally biased region" description="Low complexity" evidence="1">
    <location>
        <begin position="220"/>
        <end position="235"/>
    </location>
</feature>
<dbReference type="Gene3D" id="2.60.40.2230">
    <property type="entry name" value="Uncharacterised protein YcnI-like PF07987, DUF1775"/>
    <property type="match status" value="1"/>
</dbReference>
<evidence type="ECO:0000313" key="5">
    <source>
        <dbReference type="Proteomes" id="UP000289954"/>
    </source>
</evidence>
<evidence type="ECO:0000259" key="3">
    <source>
        <dbReference type="Pfam" id="PF07987"/>
    </source>
</evidence>
<organism evidence="4 5">
    <name type="scientific">Cellulomonas biazotea</name>
    <dbReference type="NCBI Taxonomy" id="1709"/>
    <lineage>
        <taxon>Bacteria</taxon>
        <taxon>Bacillati</taxon>
        <taxon>Actinomycetota</taxon>
        <taxon>Actinomycetes</taxon>
        <taxon>Micrococcales</taxon>
        <taxon>Cellulomonadaceae</taxon>
        <taxon>Cellulomonas</taxon>
    </lineage>
</organism>
<keyword evidence="2" id="KW-0812">Transmembrane</keyword>
<protein>
    <recommendedName>
        <fullName evidence="3">YncI copper-binding domain-containing protein</fullName>
    </recommendedName>
</protein>
<name>A0A402DWE9_9CELL</name>
<keyword evidence="5" id="KW-1185">Reference proteome</keyword>
<dbReference type="InterPro" id="IPR038507">
    <property type="entry name" value="YcnI-like_sf"/>
</dbReference>